<feature type="compositionally biased region" description="Polar residues" evidence="1">
    <location>
        <begin position="1"/>
        <end position="19"/>
    </location>
</feature>
<protein>
    <submittedName>
        <fullName evidence="2">Uncharacterized protein</fullName>
    </submittedName>
</protein>
<organism evidence="2 3">
    <name type="scientific">Pleurodeles waltl</name>
    <name type="common">Iberian ribbed newt</name>
    <dbReference type="NCBI Taxonomy" id="8319"/>
    <lineage>
        <taxon>Eukaryota</taxon>
        <taxon>Metazoa</taxon>
        <taxon>Chordata</taxon>
        <taxon>Craniata</taxon>
        <taxon>Vertebrata</taxon>
        <taxon>Euteleostomi</taxon>
        <taxon>Amphibia</taxon>
        <taxon>Batrachia</taxon>
        <taxon>Caudata</taxon>
        <taxon>Salamandroidea</taxon>
        <taxon>Salamandridae</taxon>
        <taxon>Pleurodelinae</taxon>
        <taxon>Pleurodeles</taxon>
    </lineage>
</organism>
<feature type="compositionally biased region" description="Polar residues" evidence="1">
    <location>
        <begin position="27"/>
        <end position="45"/>
    </location>
</feature>
<sequence>MEWLSESQLGNSFEANGETTADHPDSDPTTLGQPLSATNSQSSPLAESEMQDSEQAGVLVREVPESMTTIPLPQRRGMERYNLRPRPQGSMRLQGFVVD</sequence>
<accession>A0AAV7V813</accession>
<dbReference type="EMBL" id="JANPWB010000003">
    <property type="protein sequence ID" value="KAJ1196977.1"/>
    <property type="molecule type" value="Genomic_DNA"/>
</dbReference>
<dbReference type="Proteomes" id="UP001066276">
    <property type="component" value="Chromosome 2_1"/>
</dbReference>
<proteinExistence type="predicted"/>
<evidence type="ECO:0000313" key="2">
    <source>
        <dbReference type="EMBL" id="KAJ1196977.1"/>
    </source>
</evidence>
<feature type="region of interest" description="Disordered" evidence="1">
    <location>
        <begin position="1"/>
        <end position="99"/>
    </location>
</feature>
<gene>
    <name evidence="2" type="ORF">NDU88_000840</name>
</gene>
<name>A0AAV7V813_PLEWA</name>
<dbReference type="AlphaFoldDB" id="A0AAV7V813"/>
<reference evidence="2" key="1">
    <citation type="journal article" date="2022" name="bioRxiv">
        <title>Sequencing and chromosome-scale assembly of the giantPleurodeles waltlgenome.</title>
        <authorList>
            <person name="Brown T."/>
            <person name="Elewa A."/>
            <person name="Iarovenko S."/>
            <person name="Subramanian E."/>
            <person name="Araus A.J."/>
            <person name="Petzold A."/>
            <person name="Susuki M."/>
            <person name="Suzuki K.-i.T."/>
            <person name="Hayashi T."/>
            <person name="Toyoda A."/>
            <person name="Oliveira C."/>
            <person name="Osipova E."/>
            <person name="Leigh N.D."/>
            <person name="Simon A."/>
            <person name="Yun M.H."/>
        </authorList>
    </citation>
    <scope>NUCLEOTIDE SEQUENCE</scope>
    <source>
        <strain evidence="2">20211129_DDA</strain>
        <tissue evidence="2">Liver</tissue>
    </source>
</reference>
<comment type="caution">
    <text evidence="2">The sequence shown here is derived from an EMBL/GenBank/DDBJ whole genome shotgun (WGS) entry which is preliminary data.</text>
</comment>
<evidence type="ECO:0000313" key="3">
    <source>
        <dbReference type="Proteomes" id="UP001066276"/>
    </source>
</evidence>
<keyword evidence="3" id="KW-1185">Reference proteome</keyword>
<evidence type="ECO:0000256" key="1">
    <source>
        <dbReference type="SAM" id="MobiDB-lite"/>
    </source>
</evidence>